<dbReference type="KEGG" id="brs:S23_45850"/>
<keyword evidence="2" id="KW-1185">Reference proteome</keyword>
<reference evidence="1 2" key="1">
    <citation type="journal article" date="2012" name="Microbes Environ.">
        <title>Complete genome sequence of Bradyrhizobium sp. S23321: insights into symbiosis evolution in soil oligotrophs.</title>
        <authorList>
            <person name="Okubo T."/>
            <person name="Tsukui T."/>
            <person name="Maita H."/>
            <person name="Okamoto S."/>
            <person name="Oshima K."/>
            <person name="Fujisawa T."/>
            <person name="Saito A."/>
            <person name="Futamata H."/>
            <person name="Hattori R."/>
            <person name="Shimomura Y."/>
            <person name="Haruta S."/>
            <person name="Morimoto S."/>
            <person name="Wang Y."/>
            <person name="Sakai Y."/>
            <person name="Hattori M."/>
            <person name="Aizawa S."/>
            <person name="Nagashima K.V.P."/>
            <person name="Masuda S."/>
            <person name="Hattori T."/>
            <person name="Yamashita A."/>
            <person name="Bao Z."/>
            <person name="Hayatsu M."/>
            <person name="Kajiya-Kanegae H."/>
            <person name="Yoshinaga I."/>
            <person name="Sakamoto K."/>
            <person name="Toyota K."/>
            <person name="Nakao M."/>
            <person name="Kohara M."/>
            <person name="Anda M."/>
            <person name="Niwa R."/>
            <person name="Jung-Hwan P."/>
            <person name="Sameshima-Saito R."/>
            <person name="Tokuda S."/>
            <person name="Yamamoto S."/>
            <person name="Yamamoto S."/>
            <person name="Yokoyama T."/>
            <person name="Akutsu T."/>
            <person name="Nakamura Y."/>
            <person name="Nakahira-Yanaka Y."/>
            <person name="Takada Hoshino Y."/>
            <person name="Hirakawa H."/>
            <person name="Mitsui H."/>
            <person name="Terasawa K."/>
            <person name="Itakura M."/>
            <person name="Sato S."/>
            <person name="Ikeda-Ohtsubo W."/>
            <person name="Sakakura N."/>
            <person name="Kaminuma E."/>
            <person name="Minamisawa K."/>
        </authorList>
    </citation>
    <scope>NUCLEOTIDE SEQUENCE [LARGE SCALE GENOMIC DNA]</scope>
    <source>
        <strain evidence="1 2">S23321</strain>
    </source>
</reference>
<dbReference type="Proteomes" id="UP000007886">
    <property type="component" value="Chromosome"/>
</dbReference>
<evidence type="ECO:0000313" key="2">
    <source>
        <dbReference type="Proteomes" id="UP000007886"/>
    </source>
</evidence>
<gene>
    <name evidence="1" type="ORF">S23_45850</name>
</gene>
<name>A0AAI8MG23_9BRAD</name>
<protein>
    <submittedName>
        <fullName evidence="1">Uncharacterized protein</fullName>
    </submittedName>
</protein>
<accession>A0AAI8MG23</accession>
<dbReference type="AlphaFoldDB" id="A0AAI8MG23"/>
<organism evidence="1 2">
    <name type="scientific">Bradyrhizobium cosmicum</name>
    <dbReference type="NCBI Taxonomy" id="1404864"/>
    <lineage>
        <taxon>Bacteria</taxon>
        <taxon>Pseudomonadati</taxon>
        <taxon>Pseudomonadota</taxon>
        <taxon>Alphaproteobacteria</taxon>
        <taxon>Hyphomicrobiales</taxon>
        <taxon>Nitrobacteraceae</taxon>
        <taxon>Bradyrhizobium</taxon>
    </lineage>
</organism>
<dbReference type="EMBL" id="AP012279">
    <property type="protein sequence ID" value="BAL77779.1"/>
    <property type="molecule type" value="Genomic_DNA"/>
</dbReference>
<sequence length="62" mass="6821">MQGIAQSLHAAALDLAMDLTRVQRAADVLDDAIAPHLDLSRTGSHLNAFFLAARHKRCGRRR</sequence>
<proteinExistence type="predicted"/>
<evidence type="ECO:0000313" key="1">
    <source>
        <dbReference type="EMBL" id="BAL77779.1"/>
    </source>
</evidence>